<dbReference type="FunFam" id="3.90.550.50:FF:000006">
    <property type="entry name" value="Fringe-related protein-like"/>
    <property type="match status" value="1"/>
</dbReference>
<sequence>MTALIKIKLFFSNKLSIFLILVIFFVYLILFIRFPFYIPAAVQPVKISYGPEIVLKSDKNIWVGNDTADSQPNNKTSIRHIVFGIGASSDMWHRRKSYIELWWRPDVMRGFVWLDKPLAGGKDHQNDSLLTHPPIKISSNTSHFNYAHSGGHRSAIRISRILSEMVNLGLPDVRWYVMGDDDTFFVTENLVRALAKLDPDQFYYVGSSSESHDQNIRLFSYNMAYGGGGFAISHALAKAVAKMQDGCIQRYPKLYGSDDRIHACMAELGVPLTKHAGFHQCDVVGSLFGLLTSHPVTPLVSLHHLDVVSPIFPGLNRVQALGRLALPTRLDSAALAQQSICYDTARNWTVSVSWGYAVQVFRALKPAREMEIPVRSFKNWYKNYDPKGYSFNTRPLSEDRCEAPAVYYLTKAVLDEKLRRTASEYLPHPIGNLRCDTWKKQDDPAVMVQRVEVHKTPDPNFWSKSPRRNCCRIIESPDKRGTLGIDVGPCTEDEFAGF</sequence>
<keyword evidence="1" id="KW-1133">Transmembrane helix</keyword>
<dbReference type="Proteomes" id="UP000594263">
    <property type="component" value="Unplaced"/>
</dbReference>
<protein>
    <submittedName>
        <fullName evidence="2">Uncharacterized protein</fullName>
    </submittedName>
</protein>
<proteinExistence type="predicted"/>
<evidence type="ECO:0000313" key="3">
    <source>
        <dbReference type="Proteomes" id="UP000594263"/>
    </source>
</evidence>
<keyword evidence="1" id="KW-0812">Transmembrane</keyword>
<dbReference type="Pfam" id="PF04646">
    <property type="entry name" value="DUF604"/>
    <property type="match status" value="1"/>
</dbReference>
<name>A0A7N0UKY1_KALFE</name>
<organism evidence="2 3">
    <name type="scientific">Kalanchoe fedtschenkoi</name>
    <name type="common">Lavender scallops</name>
    <name type="synonym">South American air plant</name>
    <dbReference type="NCBI Taxonomy" id="63787"/>
    <lineage>
        <taxon>Eukaryota</taxon>
        <taxon>Viridiplantae</taxon>
        <taxon>Streptophyta</taxon>
        <taxon>Embryophyta</taxon>
        <taxon>Tracheophyta</taxon>
        <taxon>Spermatophyta</taxon>
        <taxon>Magnoliopsida</taxon>
        <taxon>eudicotyledons</taxon>
        <taxon>Gunneridae</taxon>
        <taxon>Pentapetalae</taxon>
        <taxon>Saxifragales</taxon>
        <taxon>Crassulaceae</taxon>
        <taxon>Kalanchoe</taxon>
    </lineage>
</organism>
<dbReference type="EnsemblPlants" id="Kaladp0071s0268.1.v1.1">
    <property type="protein sequence ID" value="Kaladp0071s0268.1.v1.1"/>
    <property type="gene ID" value="Kaladp0071s0268.v1.1"/>
</dbReference>
<evidence type="ECO:0000256" key="1">
    <source>
        <dbReference type="SAM" id="Phobius"/>
    </source>
</evidence>
<keyword evidence="3" id="KW-1185">Reference proteome</keyword>
<dbReference type="InterPro" id="IPR006740">
    <property type="entry name" value="DUF604"/>
</dbReference>
<dbReference type="AlphaFoldDB" id="A0A7N0UKY1"/>
<dbReference type="OMA" id="HSYDCDQ"/>
<reference evidence="2" key="1">
    <citation type="submission" date="2021-01" db="UniProtKB">
        <authorList>
            <consortium name="EnsemblPlants"/>
        </authorList>
    </citation>
    <scope>IDENTIFICATION</scope>
</reference>
<accession>A0A7N0UKY1</accession>
<dbReference type="Gene3D" id="3.90.550.50">
    <property type="match status" value="1"/>
</dbReference>
<evidence type="ECO:0000313" key="2">
    <source>
        <dbReference type="EnsemblPlants" id="Kaladp0071s0268.1.v1.1"/>
    </source>
</evidence>
<keyword evidence="1" id="KW-0472">Membrane</keyword>
<dbReference type="Gramene" id="Kaladp0071s0268.1.v1.1">
    <property type="protein sequence ID" value="Kaladp0071s0268.1.v1.1"/>
    <property type="gene ID" value="Kaladp0071s0268.v1.1"/>
</dbReference>
<dbReference type="PANTHER" id="PTHR10811">
    <property type="entry name" value="FRINGE-RELATED"/>
    <property type="match status" value="1"/>
</dbReference>
<feature type="transmembrane region" description="Helical" evidence="1">
    <location>
        <begin position="15"/>
        <end position="38"/>
    </location>
</feature>